<dbReference type="PROSITE" id="PS00022">
    <property type="entry name" value="EGF_1"/>
    <property type="match status" value="3"/>
</dbReference>
<dbReference type="FunFam" id="2.10.25.10:FF:000095">
    <property type="entry name" value="Notch, isoform B"/>
    <property type="match status" value="1"/>
</dbReference>
<keyword evidence="1 5" id="KW-0245">EGF-like domain</keyword>
<dbReference type="SUPFAM" id="SSF57196">
    <property type="entry name" value="EGF/Laminin"/>
    <property type="match status" value="4"/>
</dbReference>
<dbReference type="InterPro" id="IPR000742">
    <property type="entry name" value="EGF"/>
</dbReference>
<feature type="disulfide bond" evidence="5">
    <location>
        <begin position="65"/>
        <end position="74"/>
    </location>
</feature>
<dbReference type="CDD" id="cd00054">
    <property type="entry name" value="EGF_CA"/>
    <property type="match status" value="3"/>
</dbReference>
<feature type="compositionally biased region" description="Acidic residues" evidence="6">
    <location>
        <begin position="405"/>
        <end position="416"/>
    </location>
</feature>
<organism evidence="8 9">
    <name type="scientific">Argiope bruennichi</name>
    <name type="common">Wasp spider</name>
    <name type="synonym">Aranea bruennichi</name>
    <dbReference type="NCBI Taxonomy" id="94029"/>
    <lineage>
        <taxon>Eukaryota</taxon>
        <taxon>Metazoa</taxon>
        <taxon>Ecdysozoa</taxon>
        <taxon>Arthropoda</taxon>
        <taxon>Chelicerata</taxon>
        <taxon>Arachnida</taxon>
        <taxon>Araneae</taxon>
        <taxon>Araneomorphae</taxon>
        <taxon>Entelegynae</taxon>
        <taxon>Araneoidea</taxon>
        <taxon>Araneidae</taxon>
        <taxon>Argiope</taxon>
    </lineage>
</organism>
<dbReference type="PANTHER" id="PTHR24033:SF151">
    <property type="entry name" value="NOTCH 2"/>
    <property type="match status" value="1"/>
</dbReference>
<feature type="region of interest" description="Disordered" evidence="6">
    <location>
        <begin position="353"/>
        <end position="372"/>
    </location>
</feature>
<comment type="caution">
    <text evidence="8">The sequence shown here is derived from an EMBL/GenBank/DDBJ whole genome shotgun (WGS) entry which is preliminary data.</text>
</comment>
<evidence type="ECO:0000256" key="2">
    <source>
        <dbReference type="ARBA" id="ARBA00022729"/>
    </source>
</evidence>
<feature type="region of interest" description="Disordered" evidence="6">
    <location>
        <begin position="289"/>
        <end position="325"/>
    </location>
</feature>
<reference evidence="8" key="1">
    <citation type="journal article" date="2020" name="bioRxiv">
        <title>Chromosome-level reference genome of the European wasp spider Argiope bruennichi: a resource for studies on range expansion and evolutionary adaptation.</title>
        <authorList>
            <person name="Sheffer M.M."/>
            <person name="Hoppe A."/>
            <person name="Krehenwinkel H."/>
            <person name="Uhl G."/>
            <person name="Kuss A.W."/>
            <person name="Jensen L."/>
            <person name="Jensen C."/>
            <person name="Gillespie R.G."/>
            <person name="Hoff K.J."/>
            <person name="Prost S."/>
        </authorList>
    </citation>
    <scope>NUCLEOTIDE SEQUENCE</scope>
</reference>
<name>A0A8T0E798_ARGBR</name>
<dbReference type="PROSITE" id="PS50026">
    <property type="entry name" value="EGF_3"/>
    <property type="match status" value="4"/>
</dbReference>
<evidence type="ECO:0000313" key="9">
    <source>
        <dbReference type="Proteomes" id="UP000807504"/>
    </source>
</evidence>
<feature type="domain" description="EGF-like" evidence="7">
    <location>
        <begin position="77"/>
        <end position="113"/>
    </location>
</feature>
<keyword evidence="3" id="KW-0677">Repeat</keyword>
<keyword evidence="9" id="KW-1185">Reference proteome</keyword>
<proteinExistence type="predicted"/>
<gene>
    <name evidence="8" type="ORF">HNY73_020187</name>
</gene>
<dbReference type="InterPro" id="IPR018097">
    <property type="entry name" value="EGF_Ca-bd_CS"/>
</dbReference>
<dbReference type="InterPro" id="IPR051830">
    <property type="entry name" value="NOTCH_homolog"/>
</dbReference>
<evidence type="ECO:0000313" key="8">
    <source>
        <dbReference type="EMBL" id="KAF8767200.1"/>
    </source>
</evidence>
<dbReference type="SMART" id="SM00179">
    <property type="entry name" value="EGF_CA"/>
    <property type="match status" value="3"/>
</dbReference>
<feature type="domain" description="EGF-like" evidence="7">
    <location>
        <begin position="39"/>
        <end position="75"/>
    </location>
</feature>
<evidence type="ECO:0000256" key="1">
    <source>
        <dbReference type="ARBA" id="ARBA00022536"/>
    </source>
</evidence>
<dbReference type="GO" id="GO:0005509">
    <property type="term" value="F:calcium ion binding"/>
    <property type="evidence" value="ECO:0007669"/>
    <property type="project" value="InterPro"/>
</dbReference>
<dbReference type="PROSITE" id="PS00010">
    <property type="entry name" value="ASX_HYDROXYL"/>
    <property type="match status" value="2"/>
</dbReference>
<dbReference type="FunFam" id="2.10.25.10:FF:000066">
    <property type="entry name" value="FAT atypical cadherin 4"/>
    <property type="match status" value="1"/>
</dbReference>
<reference evidence="8" key="2">
    <citation type="submission" date="2020-06" db="EMBL/GenBank/DDBJ databases">
        <authorList>
            <person name="Sheffer M."/>
        </authorList>
    </citation>
    <scope>NUCLEOTIDE SEQUENCE</scope>
</reference>
<keyword evidence="2" id="KW-0732">Signal</keyword>
<comment type="caution">
    <text evidence="5">Lacks conserved residue(s) required for the propagation of feature annotation.</text>
</comment>
<feature type="compositionally biased region" description="Polar residues" evidence="6">
    <location>
        <begin position="455"/>
        <end position="480"/>
    </location>
</feature>
<dbReference type="InterPro" id="IPR000152">
    <property type="entry name" value="EGF-type_Asp/Asn_hydroxyl_site"/>
</dbReference>
<evidence type="ECO:0000256" key="4">
    <source>
        <dbReference type="ARBA" id="ARBA00023157"/>
    </source>
</evidence>
<dbReference type="Pfam" id="PF07645">
    <property type="entry name" value="EGF_CA"/>
    <property type="match status" value="1"/>
</dbReference>
<keyword evidence="4 5" id="KW-1015">Disulfide bond</keyword>
<evidence type="ECO:0000256" key="3">
    <source>
        <dbReference type="ARBA" id="ARBA00022737"/>
    </source>
</evidence>
<dbReference type="InterPro" id="IPR049883">
    <property type="entry name" value="NOTCH1_EGF-like"/>
</dbReference>
<feature type="compositionally biased region" description="Low complexity" evidence="6">
    <location>
        <begin position="297"/>
        <end position="312"/>
    </location>
</feature>
<dbReference type="PROSITE" id="PS01187">
    <property type="entry name" value="EGF_CA"/>
    <property type="match status" value="1"/>
</dbReference>
<evidence type="ECO:0000256" key="5">
    <source>
        <dbReference type="PROSITE-ProRule" id="PRU00076"/>
    </source>
</evidence>
<evidence type="ECO:0000256" key="6">
    <source>
        <dbReference type="SAM" id="MobiDB-lite"/>
    </source>
</evidence>
<feature type="domain" description="EGF-like" evidence="7">
    <location>
        <begin position="151"/>
        <end position="186"/>
    </location>
</feature>
<dbReference type="AlphaFoldDB" id="A0A8T0E798"/>
<feature type="disulfide bond" evidence="5">
    <location>
        <begin position="176"/>
        <end position="185"/>
    </location>
</feature>
<dbReference type="EMBL" id="JABXBU010002230">
    <property type="protein sequence ID" value="KAF8767200.1"/>
    <property type="molecule type" value="Genomic_DNA"/>
</dbReference>
<dbReference type="Gene3D" id="2.10.25.10">
    <property type="entry name" value="Laminin"/>
    <property type="match status" value="4"/>
</dbReference>
<dbReference type="PANTHER" id="PTHR24033">
    <property type="entry name" value="EGF-LIKE DOMAIN-CONTAINING PROTEIN"/>
    <property type="match status" value="1"/>
</dbReference>
<feature type="compositionally biased region" description="Polar residues" evidence="6">
    <location>
        <begin position="360"/>
        <end position="372"/>
    </location>
</feature>
<dbReference type="InterPro" id="IPR001881">
    <property type="entry name" value="EGF-like_Ca-bd_dom"/>
</dbReference>
<feature type="region of interest" description="Disordered" evidence="6">
    <location>
        <begin position="379"/>
        <end position="418"/>
    </location>
</feature>
<feature type="domain" description="EGF-like" evidence="7">
    <location>
        <begin position="114"/>
        <end position="149"/>
    </location>
</feature>
<protein>
    <submittedName>
        <fullName evidence="8">Fat-like cadherin-related tumor suppressor</fullName>
    </submittedName>
</protein>
<feature type="disulfide bond" evidence="5">
    <location>
        <begin position="103"/>
        <end position="112"/>
    </location>
</feature>
<dbReference type="SMART" id="SM00181">
    <property type="entry name" value="EGF"/>
    <property type="match status" value="4"/>
</dbReference>
<accession>A0A8T0E798</accession>
<dbReference type="Pfam" id="PF00008">
    <property type="entry name" value="EGF"/>
    <property type="match status" value="2"/>
</dbReference>
<sequence>MDDIQIDGISLPLHVNGNTAVATLNRFKKVELHCGVLLDLGVCSSQPCMNGGTCIPTNSGFSCQCLSRYQGSHCEIDLDPCASNPCLNGGMCHNVDHKFICTCSSGITGPRCEFGRYCKPSPCNNGGICEEGTTGPVCKCHGYYGELCQYDIDECQTVPCASGSCINLQGSFKCHCPPNMTGSLCNEHLFTTSITSSSWNTTVEEIVGISLKDNLNRKISNLEVTSFTTPPLPPRPASYTPSTQDSVNALNNFDTVRSYGSAADDLENFPRQDLQLRKVGDVPGLNTIPAPVVPSRGPSSLGVPSVLSLNSVDDMPATENKSGRRNTAEGYIWDCSDWAVASQKPLSNIVEVSTKEVRDSSSIPSTESNSRASQIELLPKGDGQNKVPSSNHSGSLDFDRPDSEYVGDSENNDTDFGDSVLPAPNFENLLGMNDLEFADDGTDSLPASPHKYQRHPNSYLPTHTTSTANTSPDHTWNNNQRQISDLSDDEVMTYGFPPQGGRGFHVPMDASGLDSMSMSIGGYTSTNASFSDISGAVCEIDDSEANCSDVDYESVDVKPPVSFSNDRFCSTHL</sequence>
<feature type="region of interest" description="Disordered" evidence="6">
    <location>
        <begin position="440"/>
        <end position="480"/>
    </location>
</feature>
<feature type="disulfide bond" evidence="5">
    <location>
        <begin position="155"/>
        <end position="165"/>
    </location>
</feature>
<dbReference type="Proteomes" id="UP000807504">
    <property type="component" value="Unassembled WGS sequence"/>
</dbReference>
<evidence type="ECO:0000259" key="7">
    <source>
        <dbReference type="PROSITE" id="PS50026"/>
    </source>
</evidence>